<dbReference type="Gene3D" id="3.30.460.10">
    <property type="entry name" value="Beta Polymerase, domain 2"/>
    <property type="match status" value="2"/>
</dbReference>
<keyword evidence="2 7" id="KW-0548">Nucleotidyltransferase</keyword>
<comment type="catalytic activity">
    <reaction evidence="7">
        <text>[glutamine synthetase]-L-tyrosine + ATP = [glutamine synthetase]-O(4)-(5'-adenylyl)-L-tyrosine + diphosphate</text>
        <dbReference type="Rhea" id="RHEA:18589"/>
        <dbReference type="Rhea" id="RHEA-COMP:10660"/>
        <dbReference type="Rhea" id="RHEA-COMP:10661"/>
        <dbReference type="ChEBI" id="CHEBI:30616"/>
        <dbReference type="ChEBI" id="CHEBI:33019"/>
        <dbReference type="ChEBI" id="CHEBI:46858"/>
        <dbReference type="ChEBI" id="CHEBI:83624"/>
        <dbReference type="EC" id="2.7.7.42"/>
    </reaction>
</comment>
<keyword evidence="6 7" id="KW-0511">Multifunctional enzyme</keyword>
<evidence type="ECO:0000313" key="12">
    <source>
        <dbReference type="Proteomes" id="UP000002247"/>
    </source>
</evidence>
<dbReference type="GO" id="GO:0005524">
    <property type="term" value="F:ATP binding"/>
    <property type="evidence" value="ECO:0007669"/>
    <property type="project" value="UniProtKB-UniRule"/>
</dbReference>
<dbReference type="RefSeq" id="WP_013139642.1">
    <property type="nucleotide sequence ID" value="NC_014168.1"/>
</dbReference>
<evidence type="ECO:0000256" key="3">
    <source>
        <dbReference type="ARBA" id="ARBA00022741"/>
    </source>
</evidence>
<feature type="domain" description="PII-uridylyltransferase/Glutamine-synthetase adenylyltransferase" evidence="10">
    <location>
        <begin position="372"/>
        <end position="518"/>
    </location>
</feature>
<dbReference type="Proteomes" id="UP000002247">
    <property type="component" value="Chromosome"/>
</dbReference>
<evidence type="ECO:0000256" key="1">
    <source>
        <dbReference type="ARBA" id="ARBA00022679"/>
    </source>
</evidence>
<dbReference type="eggNOG" id="COG1391">
    <property type="taxonomic scope" value="Bacteria"/>
</dbReference>
<dbReference type="KEGG" id="srt:Srot_2760"/>
<dbReference type="Gene3D" id="1.20.120.330">
    <property type="entry name" value="Nucleotidyltransferases domain 2"/>
    <property type="match status" value="2"/>
</dbReference>
<dbReference type="GO" id="GO:0047388">
    <property type="term" value="F:[glutamine synthetase]-adenylyl-L-tyrosine phosphorylase activity"/>
    <property type="evidence" value="ECO:0007669"/>
    <property type="project" value="UniProtKB-EC"/>
</dbReference>
<feature type="compositionally biased region" description="Polar residues" evidence="8">
    <location>
        <begin position="79"/>
        <end position="94"/>
    </location>
</feature>
<comment type="function">
    <text evidence="7">Involved in the regulation of glutamine synthetase GlnA, a key enzyme in the process to assimilate ammonia. When cellular nitrogen levels are high, the C-terminal adenylyl transferase (AT) inactivates GlnA by covalent transfer of an adenylyl group from ATP to specific tyrosine residue of GlnA, thus reducing its activity. Conversely, when nitrogen levels are low, the N-terminal adenylyl removase (AR) activates GlnA by removing the adenylyl group by phosphorolysis, increasing its activity. The regulatory region of GlnE binds the signal transduction protein PII (GlnB) which indicates the nitrogen status of the cell.</text>
</comment>
<dbReference type="EMBL" id="CP001958">
    <property type="protein sequence ID" value="ADG99193.1"/>
    <property type="molecule type" value="Genomic_DNA"/>
</dbReference>
<evidence type="ECO:0000313" key="11">
    <source>
        <dbReference type="EMBL" id="ADG99193.1"/>
    </source>
</evidence>
<proteinExistence type="inferred from homology"/>
<dbReference type="HOGENOM" id="CLU_006233_1_0_11"/>
<keyword evidence="5 7" id="KW-0460">Magnesium</keyword>
<name>D6ZD06_SEGRD</name>
<organism evidence="11 12">
    <name type="scientific">Segniliparus rotundus (strain ATCC BAA-972 / CDC 1076 / CIP 108378 / DSM 44985 / JCM 13578)</name>
    <dbReference type="NCBI Taxonomy" id="640132"/>
    <lineage>
        <taxon>Bacteria</taxon>
        <taxon>Bacillati</taxon>
        <taxon>Actinomycetota</taxon>
        <taxon>Actinomycetes</taxon>
        <taxon>Mycobacteriales</taxon>
        <taxon>Segniliparaceae</taxon>
        <taxon>Segniliparus</taxon>
    </lineage>
</organism>
<feature type="region of interest" description="Adenylyl removase" evidence="7">
    <location>
        <begin position="1"/>
        <end position="522"/>
    </location>
</feature>
<dbReference type="PANTHER" id="PTHR30621">
    <property type="entry name" value="GLUTAMINE SYNTHETASE ADENYLYLTRANSFERASE"/>
    <property type="match status" value="1"/>
</dbReference>
<evidence type="ECO:0000256" key="2">
    <source>
        <dbReference type="ARBA" id="ARBA00022695"/>
    </source>
</evidence>
<dbReference type="InterPro" id="IPR005190">
    <property type="entry name" value="GlnE_rpt_dom"/>
</dbReference>
<dbReference type="InterPro" id="IPR023057">
    <property type="entry name" value="GlnE"/>
</dbReference>
<dbReference type="EC" id="2.7.7.42" evidence="7"/>
<sequence>MPERTGVPTLARLGLVATSAQEDVARLGWADEASVGLLWALSRAANPDCALRALSRLADALDSAEAEGPAGPGSPTGCAGSQSPTGCAGSQSPTGWAELGRELAQDSTLRGRLLGVLGASPALADHLIANPSRWRLLRRSDGVVPDAPARRKPEPLPTGQELAEELFAVLDAHTDERLLQTRLRGVYRDWQLRLAARDVAATVEDEPVLPLMAVAEHLSDMADAALAALLEFAKRKIVPPHEQAPKIAVIAMGKHGARELNYVSDVDVIFVAEPAGQISDRIAAELMRACSYVSFVVDAGLRPEGRHGALTRTLESHRKYYTNWAKPWEFQALLKARPAVGDMALGQAWFDALSPMVWKVAEHEDFVDEVRAMRRRVEESVPPPLREREIKLGRGSLRDVEFAVQLLQLVHGGPDPNLRLRATIPALAALAAGGYISRDDAANLTASYEFLRLLEHRLQMKQMQRTHTLPEDSDEEAMRWLARAAHLRPDGQHDALGVLRECVRHERRRVLRLHSKFFYQPLLAAVSHRPQLGLSEQGAVRQLRALGYARPEAAFGHLKALTTGHRRANQIQGVLLPTLLEWLGETPDPDGGLLSYRKISEAFADHPWYLRTLRDETAAAKRLMRVLGVSAFVPELMLRAPEVLRLYADGPHGPRLLSTNTDEVTSALLTSSAKHKDLHAAVSAARGARRYELARVASADLLGVMELPSVCWALSRAWAATINAALAAAVRATTPEGEAPPAQIAVIGMGRLGGGELGYGSDADVLFVCEPRAGADEHEAIKWATGVAERVRSLLAAPSPDPSLHVDVDLRPEGRGGPLVCTLAAYDRYYKTRAQAWEAQALLRAHQIAGDQELGVKFLHLVDPVRYPPGGIGSEAVREIRRIKARVDTERLPRGADPTTHTKLGRGGLADVEWAVQLIQLRHAGAVPSLHNTSTMQTLAAIEAENLLPAEDVAQLREAWVTATKARNALVLVKGKSIDQLPGPGPVLAAVASAAGWADWEDSGAFLDNYLRVTRRAHNVVVRVLESETA</sequence>
<keyword evidence="4 7" id="KW-0067">ATP-binding</keyword>
<feature type="domain" description="Glutamate-ammonia ligase adenylyltransferase repeated" evidence="9">
    <location>
        <begin position="621"/>
        <end position="860"/>
    </location>
</feature>
<dbReference type="GO" id="GO:0008882">
    <property type="term" value="F:[glutamate-ammonia-ligase] adenylyltransferase activity"/>
    <property type="evidence" value="ECO:0007669"/>
    <property type="project" value="UniProtKB-UniRule"/>
</dbReference>
<keyword evidence="12" id="KW-1185">Reference proteome</keyword>
<keyword evidence="3 7" id="KW-0547">Nucleotide-binding</keyword>
<dbReference type="HAMAP" id="MF_00802">
    <property type="entry name" value="GlnE"/>
    <property type="match status" value="1"/>
</dbReference>
<dbReference type="AlphaFoldDB" id="D6ZD06"/>
<dbReference type="NCBIfam" id="NF010707">
    <property type="entry name" value="PRK14109.1"/>
    <property type="match status" value="1"/>
</dbReference>
<gene>
    <name evidence="7" type="primary">glnE</name>
    <name evidence="11" type="ordered locus">Srot_2760</name>
</gene>
<dbReference type="InterPro" id="IPR043519">
    <property type="entry name" value="NT_sf"/>
</dbReference>
<feature type="region of interest" description="Adenylyl transferase" evidence="7">
    <location>
        <begin position="531"/>
        <end position="1030"/>
    </location>
</feature>
<comment type="catalytic activity">
    <reaction evidence="7">
        <text>[glutamine synthetase]-O(4)-(5'-adenylyl)-L-tyrosine + phosphate = [glutamine synthetase]-L-tyrosine + ADP</text>
        <dbReference type="Rhea" id="RHEA:43716"/>
        <dbReference type="Rhea" id="RHEA-COMP:10660"/>
        <dbReference type="Rhea" id="RHEA-COMP:10661"/>
        <dbReference type="ChEBI" id="CHEBI:43474"/>
        <dbReference type="ChEBI" id="CHEBI:46858"/>
        <dbReference type="ChEBI" id="CHEBI:83624"/>
        <dbReference type="ChEBI" id="CHEBI:456216"/>
        <dbReference type="EC" id="2.7.7.89"/>
    </reaction>
</comment>
<dbReference type="GO" id="GO:0005829">
    <property type="term" value="C:cytosol"/>
    <property type="evidence" value="ECO:0007669"/>
    <property type="project" value="TreeGrafter"/>
</dbReference>
<dbReference type="Pfam" id="PF08335">
    <property type="entry name" value="GlnD_UR_UTase"/>
    <property type="match status" value="2"/>
</dbReference>
<dbReference type="OrthoDB" id="9759366at2"/>
<comment type="similarity">
    <text evidence="7">Belongs to the GlnE family.</text>
</comment>
<protein>
    <recommendedName>
        <fullName evidence="7">Bifunctional glutamine synthetase adenylyltransferase/adenylyl-removing enzyme</fullName>
    </recommendedName>
    <alternativeName>
        <fullName evidence="7">ATP:glutamine synthetase adenylyltransferase</fullName>
    </alternativeName>
    <alternativeName>
        <fullName evidence="7">ATase</fullName>
    </alternativeName>
    <domain>
        <recommendedName>
            <fullName evidence="7">Glutamine synthetase adenylyl-L-tyrosine phosphorylase</fullName>
            <ecNumber evidence="7">2.7.7.89</ecNumber>
        </recommendedName>
        <alternativeName>
            <fullName evidence="7">Adenylyl removase</fullName>
            <shortName evidence="7">AR</shortName>
            <shortName evidence="7">AT-N</shortName>
        </alternativeName>
    </domain>
    <domain>
        <recommendedName>
            <fullName evidence="7">Glutamine synthetase adenylyl transferase</fullName>
            <ecNumber evidence="7">2.7.7.42</ecNumber>
        </recommendedName>
        <alternativeName>
            <fullName evidence="7">Adenylyl transferase</fullName>
            <shortName evidence="7">AT</shortName>
            <shortName evidence="7">AT-C</shortName>
        </alternativeName>
    </domain>
</protein>
<dbReference type="Pfam" id="PF03710">
    <property type="entry name" value="GlnE"/>
    <property type="match status" value="2"/>
</dbReference>
<dbReference type="InterPro" id="IPR013546">
    <property type="entry name" value="PII_UdlTrfase/GS_AdlTrfase"/>
</dbReference>
<comment type="cofactor">
    <cofactor evidence="7">
        <name>Mg(2+)</name>
        <dbReference type="ChEBI" id="CHEBI:18420"/>
    </cofactor>
</comment>
<evidence type="ECO:0000256" key="8">
    <source>
        <dbReference type="SAM" id="MobiDB-lite"/>
    </source>
</evidence>
<keyword evidence="11" id="KW-0436">Ligase</keyword>
<evidence type="ECO:0000259" key="9">
    <source>
        <dbReference type="Pfam" id="PF03710"/>
    </source>
</evidence>
<dbReference type="GO" id="GO:0000287">
    <property type="term" value="F:magnesium ion binding"/>
    <property type="evidence" value="ECO:0007669"/>
    <property type="project" value="UniProtKB-UniRule"/>
</dbReference>
<accession>D6ZD06</accession>
<dbReference type="EC" id="2.7.7.89" evidence="7"/>
<evidence type="ECO:0000256" key="5">
    <source>
        <dbReference type="ARBA" id="ARBA00022842"/>
    </source>
</evidence>
<evidence type="ECO:0000256" key="6">
    <source>
        <dbReference type="ARBA" id="ARBA00023268"/>
    </source>
</evidence>
<dbReference type="PANTHER" id="PTHR30621:SF0">
    <property type="entry name" value="BIFUNCTIONAL GLUTAMINE SYNTHETASE ADENYLYLTRANSFERASE_ADENYLYL-REMOVING ENZYME"/>
    <property type="match status" value="1"/>
</dbReference>
<feature type="domain" description="PII-uridylyltransferase/Glutamine-synthetase adenylyltransferase" evidence="10">
    <location>
        <begin position="900"/>
        <end position="1020"/>
    </location>
</feature>
<dbReference type="GO" id="GO:0000820">
    <property type="term" value="P:regulation of glutamine family amino acid metabolic process"/>
    <property type="evidence" value="ECO:0007669"/>
    <property type="project" value="UniProtKB-UniRule"/>
</dbReference>
<evidence type="ECO:0000256" key="4">
    <source>
        <dbReference type="ARBA" id="ARBA00022840"/>
    </source>
</evidence>
<reference evidence="11 12" key="1">
    <citation type="journal article" date="2010" name="Stand. Genomic Sci.">
        <title>Complete genome sequence of Segniliparus rotundus type strain (CDC 1076).</title>
        <authorList>
            <person name="Sikorski J."/>
            <person name="Lapidus A."/>
            <person name="Copeland A."/>
            <person name="Misra M."/>
            <person name="Glavina Del Rio T."/>
            <person name="Nolan M."/>
            <person name="Lucas S."/>
            <person name="Chen F."/>
            <person name="Tice H."/>
            <person name="Cheng J.F."/>
            <person name="Jando M."/>
            <person name="Schneider S."/>
            <person name="Bruce D."/>
            <person name="Goodwin L."/>
            <person name="Pitluck S."/>
            <person name="Liolios K."/>
            <person name="Mikhailova N."/>
            <person name="Pati A."/>
            <person name="Ivanova N."/>
            <person name="Mavromatis K."/>
            <person name="Chen A."/>
            <person name="Palaniappan K."/>
            <person name="Chertkov O."/>
            <person name="Land M."/>
            <person name="Hauser L."/>
            <person name="Chang Y.J."/>
            <person name="Jeffries C.D."/>
            <person name="Brettin T."/>
            <person name="Detter J.C."/>
            <person name="Han C."/>
            <person name="Rohde M."/>
            <person name="Goker M."/>
            <person name="Bristow J."/>
            <person name="Eisen J.A."/>
            <person name="Markowitz V."/>
            <person name="Hugenholtz P."/>
            <person name="Kyrpides N.C."/>
            <person name="Klenk H.P."/>
        </authorList>
    </citation>
    <scope>NUCLEOTIDE SEQUENCE [LARGE SCALE GENOMIC DNA]</scope>
    <source>
        <strain evidence="12">ATCC BAA-972 / CDC 1076 / CIP 108378 / DSM 44985 / JCM 13578</strain>
    </source>
</reference>
<dbReference type="CDD" id="cd05401">
    <property type="entry name" value="NT_GlnE_GlnD_like"/>
    <property type="match status" value="2"/>
</dbReference>
<dbReference type="GO" id="GO:0016874">
    <property type="term" value="F:ligase activity"/>
    <property type="evidence" value="ECO:0007669"/>
    <property type="project" value="UniProtKB-KW"/>
</dbReference>
<evidence type="ECO:0000259" key="10">
    <source>
        <dbReference type="Pfam" id="PF08335"/>
    </source>
</evidence>
<dbReference type="STRING" id="640132.Srot_2760"/>
<feature type="domain" description="Glutamate-ammonia ligase adenylyltransferase repeated" evidence="9">
    <location>
        <begin position="113"/>
        <end position="348"/>
    </location>
</feature>
<keyword evidence="1 7" id="KW-0808">Transferase</keyword>
<dbReference type="SUPFAM" id="SSF81301">
    <property type="entry name" value="Nucleotidyltransferase"/>
    <property type="match status" value="2"/>
</dbReference>
<dbReference type="SUPFAM" id="SSF81593">
    <property type="entry name" value="Nucleotidyltransferase substrate binding subunit/domain"/>
    <property type="match status" value="2"/>
</dbReference>
<evidence type="ECO:0000256" key="7">
    <source>
        <dbReference type="HAMAP-Rule" id="MF_00802"/>
    </source>
</evidence>
<feature type="region of interest" description="Disordered" evidence="8">
    <location>
        <begin position="64"/>
        <end position="94"/>
    </location>
</feature>